<reference evidence="2 3" key="1">
    <citation type="journal article" date="2021" name="Elife">
        <title>Chloroplast acquisition without the gene transfer in kleptoplastic sea slugs, Plakobranchus ocellatus.</title>
        <authorList>
            <person name="Maeda T."/>
            <person name="Takahashi S."/>
            <person name="Yoshida T."/>
            <person name="Shimamura S."/>
            <person name="Takaki Y."/>
            <person name="Nagai Y."/>
            <person name="Toyoda A."/>
            <person name="Suzuki Y."/>
            <person name="Arimoto A."/>
            <person name="Ishii H."/>
            <person name="Satoh N."/>
            <person name="Nishiyama T."/>
            <person name="Hasebe M."/>
            <person name="Maruyama T."/>
            <person name="Minagawa J."/>
            <person name="Obokata J."/>
            <person name="Shigenobu S."/>
        </authorList>
    </citation>
    <scope>NUCLEOTIDE SEQUENCE [LARGE SCALE GENOMIC DNA]</scope>
</reference>
<feature type="compositionally biased region" description="Basic residues" evidence="1">
    <location>
        <begin position="88"/>
        <end position="99"/>
    </location>
</feature>
<evidence type="ECO:0000313" key="3">
    <source>
        <dbReference type="Proteomes" id="UP000735302"/>
    </source>
</evidence>
<organism evidence="2 3">
    <name type="scientific">Plakobranchus ocellatus</name>
    <dbReference type="NCBI Taxonomy" id="259542"/>
    <lineage>
        <taxon>Eukaryota</taxon>
        <taxon>Metazoa</taxon>
        <taxon>Spiralia</taxon>
        <taxon>Lophotrochozoa</taxon>
        <taxon>Mollusca</taxon>
        <taxon>Gastropoda</taxon>
        <taxon>Heterobranchia</taxon>
        <taxon>Euthyneura</taxon>
        <taxon>Panpulmonata</taxon>
        <taxon>Sacoglossa</taxon>
        <taxon>Placobranchoidea</taxon>
        <taxon>Plakobranchidae</taxon>
        <taxon>Plakobranchus</taxon>
    </lineage>
</organism>
<dbReference type="EMBL" id="BLXT01002790">
    <property type="protein sequence ID" value="GFN97606.1"/>
    <property type="molecule type" value="Genomic_DNA"/>
</dbReference>
<gene>
    <name evidence="2" type="ORF">PoB_002411200</name>
</gene>
<accession>A0AAV3ZR07</accession>
<sequence>MPVAHGILIPVRQSFPCQQSIGTKIDTHLYPGDVMGGIAPDPKHDAGRRSPTECRSIGVLKESQEMKFVPGFPSMPSGLLAGPSRLADHKRHRGHRHSSRINPLALRQWDAWKLDDTTNAPSNAKIFPTL</sequence>
<proteinExistence type="predicted"/>
<keyword evidence="3" id="KW-1185">Reference proteome</keyword>
<comment type="caution">
    <text evidence="2">The sequence shown here is derived from an EMBL/GenBank/DDBJ whole genome shotgun (WGS) entry which is preliminary data.</text>
</comment>
<dbReference type="AlphaFoldDB" id="A0AAV3ZR07"/>
<dbReference type="Proteomes" id="UP000735302">
    <property type="component" value="Unassembled WGS sequence"/>
</dbReference>
<evidence type="ECO:0000313" key="2">
    <source>
        <dbReference type="EMBL" id="GFN97606.1"/>
    </source>
</evidence>
<evidence type="ECO:0000256" key="1">
    <source>
        <dbReference type="SAM" id="MobiDB-lite"/>
    </source>
</evidence>
<feature type="region of interest" description="Disordered" evidence="1">
    <location>
        <begin position="79"/>
        <end position="100"/>
    </location>
</feature>
<name>A0AAV3ZR07_9GAST</name>
<protein>
    <submittedName>
        <fullName evidence="2">Uncharacterized protein</fullName>
    </submittedName>
</protein>